<name>A0A835NBZ7_9ROSI</name>
<comment type="caution">
    <text evidence="2">The sequence shown here is derived from an EMBL/GenBank/DDBJ whole genome shotgun (WGS) entry which is preliminary data.</text>
</comment>
<evidence type="ECO:0000256" key="1">
    <source>
        <dbReference type="SAM" id="SignalP"/>
    </source>
</evidence>
<reference evidence="2 3" key="1">
    <citation type="submission" date="2020-10" db="EMBL/GenBank/DDBJ databases">
        <title>Plant Genome Project.</title>
        <authorList>
            <person name="Zhang R.-G."/>
        </authorList>
    </citation>
    <scope>NUCLEOTIDE SEQUENCE [LARGE SCALE GENOMIC DNA]</scope>
    <source>
        <strain evidence="2">FAFU-HL-1</strain>
        <tissue evidence="2">Leaf</tissue>
    </source>
</reference>
<dbReference type="EMBL" id="JADGMS010000001">
    <property type="protein sequence ID" value="KAF9690191.1"/>
    <property type="molecule type" value="Genomic_DNA"/>
</dbReference>
<keyword evidence="1" id="KW-0732">Signal</keyword>
<gene>
    <name evidence="2" type="ORF">SADUNF_Sadunf01G0170000</name>
</gene>
<keyword evidence="3" id="KW-1185">Reference proteome</keyword>
<feature type="chain" id="PRO_5032544464" evidence="1">
    <location>
        <begin position="17"/>
        <end position="145"/>
    </location>
</feature>
<proteinExistence type="predicted"/>
<dbReference type="AlphaFoldDB" id="A0A835NBZ7"/>
<feature type="signal peptide" evidence="1">
    <location>
        <begin position="1"/>
        <end position="16"/>
    </location>
</feature>
<protein>
    <submittedName>
        <fullName evidence="2">Uncharacterized protein</fullName>
    </submittedName>
</protein>
<dbReference type="OrthoDB" id="683469at2759"/>
<organism evidence="2 3">
    <name type="scientific">Salix dunnii</name>
    <dbReference type="NCBI Taxonomy" id="1413687"/>
    <lineage>
        <taxon>Eukaryota</taxon>
        <taxon>Viridiplantae</taxon>
        <taxon>Streptophyta</taxon>
        <taxon>Embryophyta</taxon>
        <taxon>Tracheophyta</taxon>
        <taxon>Spermatophyta</taxon>
        <taxon>Magnoliopsida</taxon>
        <taxon>eudicotyledons</taxon>
        <taxon>Gunneridae</taxon>
        <taxon>Pentapetalae</taxon>
        <taxon>rosids</taxon>
        <taxon>fabids</taxon>
        <taxon>Malpighiales</taxon>
        <taxon>Salicaceae</taxon>
        <taxon>Saliceae</taxon>
        <taxon>Salix</taxon>
    </lineage>
</organism>
<accession>A0A835NBZ7</accession>
<sequence>MVKLLADIYFSPLVVALHFSSQNNHHWSPSLFTFHNEQCVRNQFADVRTLQQFKVLWRWIIGMESINGKHEQLDKNIRAVIWYKRKVISKSTKNSIVIYDANNKVHLLCFVVVEKETNKTYNRVGKHNFFPTMEKKEDHTYSQEA</sequence>
<evidence type="ECO:0000313" key="2">
    <source>
        <dbReference type="EMBL" id="KAF9690191.1"/>
    </source>
</evidence>
<evidence type="ECO:0000313" key="3">
    <source>
        <dbReference type="Proteomes" id="UP000657918"/>
    </source>
</evidence>
<dbReference type="Proteomes" id="UP000657918">
    <property type="component" value="Unassembled WGS sequence"/>
</dbReference>